<reference evidence="7 8" key="1">
    <citation type="journal article" date="2019" name="Sci. Data">
        <title>Hybrid genome assembly and annotation of Danionella translucida.</title>
        <authorList>
            <person name="Kadobianskyi M."/>
            <person name="Schulze L."/>
            <person name="Schuelke M."/>
            <person name="Judkewitz B."/>
        </authorList>
    </citation>
    <scope>NUCLEOTIDE SEQUENCE [LARGE SCALE GENOMIC DNA]</scope>
    <source>
        <strain evidence="7 8">Bolton</strain>
    </source>
</reference>
<dbReference type="InterPro" id="IPR001846">
    <property type="entry name" value="VWF_type-D"/>
</dbReference>
<dbReference type="STRING" id="623744.A0A553Q6D6"/>
<proteinExistence type="predicted"/>
<dbReference type="InterPro" id="IPR001747">
    <property type="entry name" value="Vitellogenin_N"/>
</dbReference>
<dbReference type="Pfam" id="PF01347">
    <property type="entry name" value="Vitellogenin_N"/>
    <property type="match status" value="1"/>
</dbReference>
<feature type="signal peptide" evidence="4">
    <location>
        <begin position="1"/>
        <end position="25"/>
    </location>
</feature>
<evidence type="ECO:0000259" key="5">
    <source>
        <dbReference type="PROSITE" id="PS51211"/>
    </source>
</evidence>
<protein>
    <recommendedName>
        <fullName evidence="9">Vitellogenin domain-containing protein</fullName>
    </recommendedName>
</protein>
<dbReference type="GO" id="GO:0005319">
    <property type="term" value="F:lipid transporter activity"/>
    <property type="evidence" value="ECO:0007669"/>
    <property type="project" value="InterPro"/>
</dbReference>
<dbReference type="SMART" id="SM01169">
    <property type="entry name" value="DUF1943"/>
    <property type="match status" value="1"/>
</dbReference>
<dbReference type="SMART" id="SM00216">
    <property type="entry name" value="VWD"/>
    <property type="match status" value="1"/>
</dbReference>
<dbReference type="PANTHER" id="PTHR37860">
    <property type="entry name" value="AGAP008810-PA"/>
    <property type="match status" value="1"/>
</dbReference>
<accession>A0A553Q6D6</accession>
<dbReference type="Pfam" id="PF00094">
    <property type="entry name" value="VWD"/>
    <property type="match status" value="1"/>
</dbReference>
<evidence type="ECO:0000313" key="7">
    <source>
        <dbReference type="EMBL" id="TRY85494.1"/>
    </source>
</evidence>
<gene>
    <name evidence="7" type="ORF">DNTS_015852</name>
</gene>
<comment type="caution">
    <text evidence="7">The sequence shown here is derived from an EMBL/GenBank/DDBJ whole genome shotgun (WGS) entry which is preliminary data.</text>
</comment>
<dbReference type="InterPro" id="IPR015816">
    <property type="entry name" value="Vitellinogen_b-sht_N"/>
</dbReference>
<dbReference type="Pfam" id="PF21013">
    <property type="entry name" value="LOC400499"/>
    <property type="match status" value="1"/>
</dbReference>
<dbReference type="SMART" id="SM00638">
    <property type="entry name" value="LPD_N"/>
    <property type="match status" value="1"/>
</dbReference>
<dbReference type="Proteomes" id="UP000316079">
    <property type="component" value="Unassembled WGS sequence"/>
</dbReference>
<keyword evidence="1 4" id="KW-0732">Signal</keyword>
<dbReference type="OrthoDB" id="6484170at2759"/>
<evidence type="ECO:0000256" key="2">
    <source>
        <dbReference type="PROSITE-ProRule" id="PRU00557"/>
    </source>
</evidence>
<dbReference type="PROSITE" id="PS51233">
    <property type="entry name" value="VWFD"/>
    <property type="match status" value="1"/>
</dbReference>
<dbReference type="PANTHER" id="PTHR37860:SF2">
    <property type="entry name" value="VITELLOGENIN DOMAIN-CONTAINING PROTEIN"/>
    <property type="match status" value="1"/>
</dbReference>
<dbReference type="InterPro" id="IPR011030">
    <property type="entry name" value="Lipovitellin_superhlx_dom"/>
</dbReference>
<dbReference type="SUPFAM" id="SSF48431">
    <property type="entry name" value="Lipovitellin-phosvitin complex, superhelical domain"/>
    <property type="match status" value="1"/>
</dbReference>
<dbReference type="InterPro" id="IPR015255">
    <property type="entry name" value="Vitellinogen_open_b-sht"/>
</dbReference>
<dbReference type="EMBL" id="SRMA01026279">
    <property type="protein sequence ID" value="TRY85494.1"/>
    <property type="molecule type" value="Genomic_DNA"/>
</dbReference>
<feature type="domain" description="VWFD" evidence="6">
    <location>
        <begin position="2553"/>
        <end position="2717"/>
    </location>
</feature>
<evidence type="ECO:0000259" key="6">
    <source>
        <dbReference type="PROSITE" id="PS51233"/>
    </source>
</evidence>
<feature type="domain" description="Vitellogenin" evidence="5">
    <location>
        <begin position="1"/>
        <end position="572"/>
    </location>
</feature>
<dbReference type="InterPro" id="IPR015819">
    <property type="entry name" value="Lipid_transp_b-sht_shell"/>
</dbReference>
<feature type="region of interest" description="Disordered" evidence="3">
    <location>
        <begin position="562"/>
        <end position="581"/>
    </location>
</feature>
<feature type="chain" id="PRO_5022060389" description="Vitellogenin domain-containing protein" evidence="4">
    <location>
        <begin position="26"/>
        <end position="2805"/>
    </location>
</feature>
<keyword evidence="8" id="KW-1185">Reference proteome</keyword>
<dbReference type="Pfam" id="PF09172">
    <property type="entry name" value="Vit_open_b-sht"/>
    <property type="match status" value="1"/>
</dbReference>
<evidence type="ECO:0000256" key="1">
    <source>
        <dbReference type="ARBA" id="ARBA00022729"/>
    </source>
</evidence>
<dbReference type="Gene3D" id="2.20.80.10">
    <property type="entry name" value="Lipovitellin-phosvitin complex, chain A, domain 4"/>
    <property type="match status" value="1"/>
</dbReference>
<dbReference type="Gene3D" id="1.25.10.20">
    <property type="entry name" value="Vitellinogen, superhelical"/>
    <property type="match status" value="1"/>
</dbReference>
<dbReference type="PROSITE" id="PS51211">
    <property type="entry name" value="VITELLOGENIN"/>
    <property type="match status" value="1"/>
</dbReference>
<dbReference type="InterPro" id="IPR048484">
    <property type="entry name" value="LOC400499-like"/>
</dbReference>
<sequence length="2805" mass="314175">MAVSALHLLLLDLCFLLSFSVYCSTLRQGRLCNSTCFDVRLGQRHSYRYSTVISNSWKASSPRGAQLALDCVVDIDVKPGCQDRILKLRSIKIKQSSSKRNNSAHHLRNIREALEKNPLQFRLDGGKVTALCPQETEQTDVYGTCMSSYEQRGPSLLKIRNLHQCFGDRMNRFWRTSTPMKEGKTMSAGLMCSQLYEEAVLKKVNCTETVSLVPLGNLLEATETKTISSLTLLRTLEVTPQSELLLNLVVQVRSLSSHQLRELWHEASFKCRDDWQPLVDALSACGTEDCISVATDLIVNKEVDKEQIQPLLNTISFTSNPSPSMISHLGGLLKIPEIHHKVLVLVSSLVYGVCRVEGSRCIEISEVQQFVHVLKQNLGAGCDAQDRLQISELLHVLKAVENAGPVVADLLETLSNCVQSHTVPLELRLAAIRAFSRIPCHHPRRALVQTFQKQEEDVEVRIAAYQQLMLCPKQEIFSIVKTMLSNEKSTQVGSFVWSHLFNIQKTEDPLKQPLMEALPDDILSQDFEGEPWKYSSHMDHTVDGGVAAANIEGAVKMFEEQNPANSVRQNERQSDGCPSPALASFRKKQKEEEKRDRAFQCWINVKMFGKDLTFFTCDDLHVLQRKLSLNTAGVIIKLLKGQEIKLSQRPVILAEELVLPSLSGLPMRLSVNMSTLFSITLKGISNYKSWSHFSLAGYIKPNALVSISVRSGVDGAMGSMALEWISQLKTSSSLDGAVHLHNGQNLKLVLNTPEDFINILTFSTRAFHIIGDGKEEVLLSRNLKEKSTCSPKTLSKMVGWQLCSQLSYPLTLLGKHSPMLVPVSFSLRLQKLDKGLKQYLLEAAYTYVPQTKFWIPLEARLLLFLGTPQSTIARDVSLDINLSPKRLFLKITHPLKSILIQAQLEDLNNHHSGRIELLLDNIHHYFIKGHQKTVNLATETRNHFHLDAKVAADGHPFSLSVNSTYARRRKLMLERSLDDDWRHYSADAAFTLPSMFGVRVLGLLKQQGSEWSSAVSMRYGTLEDSQKMQECHMVQNLQSLSDSTQMYSVTAAHELHCTQFININHKVHLRHEKSPFHVQSSLDVSYGKQWNQSSNKHRILFNQSLKNQSEPGLTSYTLELSLRLPDKGLNYRSQLLHSYFKTSKSESSTHLKINYNNQMPLILGVHWKDVSTKTSLRKWEGSFNMDTPWLYVYLAQKLAQPHRGITQFSFEVTTRKLVNLRSVILEGFYKRRSKERQAQLHLFTPTTSYIKVGGWSKVGKRGVKASCSISTVWTPALHGQISVGNGKHLKTLELNAGYGKQDLNISAVLSILDKKLKTNVLMMTMTLADVKNPYAELQIEGTIEEIRKDQRVYQKRWKLHFRQPFTFIPQSLILQETFTSDLHQKEYTLESKILVNGNKKGIHVLTLGFQPQQPFVCSSVIQSFNTETIPQNSKICLSSQTKQNVHEIRCRLWSGNQEALEAFGELQLHESGSSHEGITIKANLSQRFQMDFPNSVSLDIDALKSGHEYHSEGKVSIDNRNYHALIEIRESQVGKINCSMSLKAHEKNVTIHLNIENDNYSSVSMHADFCQTFLPELTDAGHIRLAANYSDESIFLQCMLKKDDETLSAHLRGSLTHHPLRMALSGDLVCSISELSLLPNSSSLFGVLSQSQGAIEGELTVIVDDAVYGLELSHQQQRTSGEDLASLLCVDVLDESLCMNISTTSTQHGYTSLGQASHPLQSTVGLHINSSHSDQCSRLELLAQTVQNTYYSEVNYLKGKESEHLNTRTNGSRLHKEDSVKLGIRAIVSDSQTASFTLELQCHHNTSSAGLMVIIAHNTSALHPYLPPMISSTSQWSRSESSLRTAAKLLLGDSSLAAEAEILREDSGFRQELDFHHSMPQLHMLPWNLTVSTSYGGNKESLSFNHRTLWDSEASSSLSEDLHSSSRAGTGWHLNLKLVNGSQAKLGDMNLDWSLFGSHAQVTAQGSWTLVKKQEEKQPIISTLTQFNLHASSNHSSDTEGGVSRSIRKPFNVSLSISEQWQEASSRGQACLFLSPGQIQGLLFLVEMGGCFAVAHEGTGYSQNSELKWKDKRLTQSMKYQGGSKGVHTLLVELGALNVSPSPCPSHFLITQIQSNLRDHLEHHVEIGLCPPHPALIWSGSHRVNAGKEMLHTQTHVSVSGQPQNCSFSLSLRNSSSSQRTNYSLLTEWQVGNWRVELASGSMFSGRNGMIQAHAKLDGSEMLWLQGALGKRCLEAAAGHQADTSDDIRVTLCSEGHHLFTLEAQRGGRGIENETLTRMSVGAANQSLLFHARGCRECLWAAEARLQQLGAQIRRKLLDRFQRLQHLLLTFRRQAGEVTEWPLSLTHRAQMVLQRSPILWKTWSMGSLRYTLRHSIFDTLQLLQFLSQQVQHELKKPLATLAGAYHDVTGQHLDSVWQEVLQIWTRELTELLPRILHDPQMRAPSLTALQVSTFAVDMGIQQSFQWIEARLAAMLVGVRRQLALIYKFSESECELVIRLPLPVGPWLKVKETGVTEVFLEELVLKPMLALNSVSPTAELYRLKKKIIESPANYQALLVTDVYVVTFDGHLFKLPASCDFTLAADVKENSFSIVLKSYSFKRRSLVVQLQTTKIVIHPNGEVEDDCHLLTLPYTSPEVTVRKDGEMLVVSNLRGLLVSCATNLEVCSLTLDVWLHGASTGLLGTNDNEAANELLLPDGTHPSSMLQFTRSWQVDSECNSRESEICLNDTADSLSCSLLFSSANSPLSPCFRVVEPLQFLLKCESLECVRDVPRPGFCSLASAYIHLCHRNYVPLELPVSCGQCSLP</sequence>
<evidence type="ECO:0000256" key="3">
    <source>
        <dbReference type="SAM" id="MobiDB-lite"/>
    </source>
</evidence>
<dbReference type="Gene3D" id="2.30.230.10">
    <property type="entry name" value="Lipovitellin, beta-sheet shell regions, chain A"/>
    <property type="match status" value="1"/>
</dbReference>
<evidence type="ECO:0000313" key="8">
    <source>
        <dbReference type="Proteomes" id="UP000316079"/>
    </source>
</evidence>
<evidence type="ECO:0000256" key="4">
    <source>
        <dbReference type="SAM" id="SignalP"/>
    </source>
</evidence>
<evidence type="ECO:0008006" key="9">
    <source>
        <dbReference type="Google" id="ProtNLM"/>
    </source>
</evidence>
<name>A0A553Q6D6_9TELE</name>
<comment type="caution">
    <text evidence="2">Lacks conserved residue(s) required for the propagation of feature annotation.</text>
</comment>
<dbReference type="SUPFAM" id="SSF56968">
    <property type="entry name" value="Lipovitellin-phosvitin complex, beta-sheet shell regions"/>
    <property type="match status" value="2"/>
</dbReference>
<organism evidence="7 8">
    <name type="scientific">Danionella cerebrum</name>
    <dbReference type="NCBI Taxonomy" id="2873325"/>
    <lineage>
        <taxon>Eukaryota</taxon>
        <taxon>Metazoa</taxon>
        <taxon>Chordata</taxon>
        <taxon>Craniata</taxon>
        <taxon>Vertebrata</taxon>
        <taxon>Euteleostomi</taxon>
        <taxon>Actinopterygii</taxon>
        <taxon>Neopterygii</taxon>
        <taxon>Teleostei</taxon>
        <taxon>Ostariophysi</taxon>
        <taxon>Cypriniformes</taxon>
        <taxon>Danionidae</taxon>
        <taxon>Danioninae</taxon>
        <taxon>Danionella</taxon>
    </lineage>
</organism>